<name>F8MIG8_NEUT8</name>
<dbReference type="RefSeq" id="XP_009849261.1">
    <property type="nucleotide sequence ID" value="XM_009850959.1"/>
</dbReference>
<sequence length="115" mass="12725">MATRCPQQPPRLPYHYLIDEAFRPKGPATTAPEWTKGQDNQNTLVRLGPSTLLDSLQPPTNRPLWRHVSGVLHLFTKGDMTVSPFTGVYTVRQARACSENGLKTVVGVTPVDTVK</sequence>
<proteinExistence type="predicted"/>
<evidence type="ECO:0000313" key="2">
    <source>
        <dbReference type="Proteomes" id="UP000008065"/>
    </source>
</evidence>
<protein>
    <submittedName>
        <fullName evidence="1">Uncharacterized protein</fullName>
    </submittedName>
</protein>
<dbReference type="KEGG" id="nte:NEUTE1DRAFT108533"/>
<reference evidence="2" key="1">
    <citation type="journal article" date="2011" name="Genetics">
        <title>Massive changes in genome architecture accompany the transition to self-fertility in the filamentous fungus Neurospora tetrasperma.</title>
        <authorList>
            <person name="Ellison C.E."/>
            <person name="Stajich J.E."/>
            <person name="Jacobson D.J."/>
            <person name="Natvig D.O."/>
            <person name="Lapidus A."/>
            <person name="Foster B."/>
            <person name="Aerts A."/>
            <person name="Riley R."/>
            <person name="Lindquist E.A."/>
            <person name="Grigoriev I.V."/>
            <person name="Taylor J.W."/>
        </authorList>
    </citation>
    <scope>NUCLEOTIDE SEQUENCE [LARGE SCALE GENOMIC DNA]</scope>
    <source>
        <strain evidence="2">FGSC 2508 / P0657</strain>
    </source>
</reference>
<gene>
    <name evidence="1" type="ORF">NEUTE1DRAFT_108533</name>
</gene>
<dbReference type="EMBL" id="GL891303">
    <property type="protein sequence ID" value="EGO58972.1"/>
    <property type="molecule type" value="Genomic_DNA"/>
</dbReference>
<keyword evidence="2" id="KW-1185">Reference proteome</keyword>
<dbReference type="HOGENOM" id="CLU_2109703_0_0_1"/>
<accession>F8MIG8</accession>
<evidence type="ECO:0000313" key="1">
    <source>
        <dbReference type="EMBL" id="EGO58972.1"/>
    </source>
</evidence>
<dbReference type="AlphaFoldDB" id="F8MIG8"/>
<dbReference type="Proteomes" id="UP000008065">
    <property type="component" value="Unassembled WGS sequence"/>
</dbReference>
<dbReference type="VEuPathDB" id="FungiDB:NEUTE1DRAFT_108533"/>
<dbReference type="GeneID" id="20822410"/>
<organism evidence="1 2">
    <name type="scientific">Neurospora tetrasperma (strain FGSC 2508 / ATCC MYA-4615 / P0657)</name>
    <dbReference type="NCBI Taxonomy" id="510951"/>
    <lineage>
        <taxon>Eukaryota</taxon>
        <taxon>Fungi</taxon>
        <taxon>Dikarya</taxon>
        <taxon>Ascomycota</taxon>
        <taxon>Pezizomycotina</taxon>
        <taxon>Sordariomycetes</taxon>
        <taxon>Sordariomycetidae</taxon>
        <taxon>Sordariales</taxon>
        <taxon>Sordariaceae</taxon>
        <taxon>Neurospora</taxon>
    </lineage>
</organism>